<dbReference type="PANTHER" id="PTHR34606">
    <property type="entry name" value="BON DOMAIN-CONTAINING PROTEIN"/>
    <property type="match status" value="1"/>
</dbReference>
<feature type="signal peptide" evidence="1">
    <location>
        <begin position="1"/>
        <end position="25"/>
    </location>
</feature>
<dbReference type="InterPro" id="IPR051686">
    <property type="entry name" value="Lipoprotein_DolP"/>
</dbReference>
<dbReference type="EMBL" id="CP162601">
    <property type="protein sequence ID" value="XDK23980.1"/>
    <property type="molecule type" value="Genomic_DNA"/>
</dbReference>
<name>A0AB39HBD4_9VIBR</name>
<feature type="chain" id="PRO_5044317365" evidence="1">
    <location>
        <begin position="26"/>
        <end position="186"/>
    </location>
</feature>
<dbReference type="KEGG" id="vih:AB0763_06960"/>
<dbReference type="SMART" id="SM00749">
    <property type="entry name" value="BON"/>
    <property type="match status" value="2"/>
</dbReference>
<dbReference type="InterPro" id="IPR014004">
    <property type="entry name" value="Transpt-assoc_nodulatn_dom_bac"/>
</dbReference>
<feature type="domain" description="BON" evidence="2">
    <location>
        <begin position="36"/>
        <end position="104"/>
    </location>
</feature>
<dbReference type="Pfam" id="PF04972">
    <property type="entry name" value="BON"/>
    <property type="match status" value="2"/>
</dbReference>
<dbReference type="PANTHER" id="PTHR34606:SF15">
    <property type="entry name" value="BON DOMAIN-CONTAINING PROTEIN"/>
    <property type="match status" value="1"/>
</dbReference>
<reference evidence="3" key="1">
    <citation type="submission" date="2024-07" db="EMBL/GenBank/DDBJ databases">
        <title>Genome Analysis of a Potential Novel Vibrio Species Secreting pH- and Thermo-stable Alginate Lyase and its Application in Producing Alginate Oligosaccharides.</title>
        <authorList>
            <person name="Huang H."/>
            <person name="Bao K."/>
        </authorList>
    </citation>
    <scope>NUCLEOTIDE SEQUENCE</scope>
    <source>
        <strain evidence="3">HB236076</strain>
    </source>
</reference>
<dbReference type="AlphaFoldDB" id="A0AB39HBD4"/>
<evidence type="ECO:0000259" key="2">
    <source>
        <dbReference type="PROSITE" id="PS50914"/>
    </source>
</evidence>
<dbReference type="PROSITE" id="PS50914">
    <property type="entry name" value="BON"/>
    <property type="match status" value="2"/>
</dbReference>
<feature type="domain" description="BON" evidence="2">
    <location>
        <begin position="118"/>
        <end position="186"/>
    </location>
</feature>
<dbReference type="RefSeq" id="WP_306100028.1">
    <property type="nucleotide sequence ID" value="NZ_CP162601.1"/>
</dbReference>
<dbReference type="InterPro" id="IPR007055">
    <property type="entry name" value="BON_dom"/>
</dbReference>
<dbReference type="Gene3D" id="3.30.1340.30">
    <property type="match status" value="2"/>
</dbReference>
<keyword evidence="1" id="KW-0732">Signal</keyword>
<sequence>MHINRYLKALLLSVSLITVTVPALAADTSEWKAQAQDTWISSKIEAKLLFDSNLSSLDIHSDVENGIVTLTGQAPNRLDKRLAEEVVKRIDGVKSVNNQIEVTSGEKTTQQKLTQSVLDAKIATVVKSTLLIDQDIDGTDIKVSVDDGVVTLSGEVSSASMSELAAIIAGDQNDVKKVINQITVKK</sequence>
<evidence type="ECO:0000256" key="1">
    <source>
        <dbReference type="SAM" id="SignalP"/>
    </source>
</evidence>
<proteinExistence type="predicted"/>
<organism evidence="3">
    <name type="scientific">Vibrio sp. HB236076</name>
    <dbReference type="NCBI Taxonomy" id="3232307"/>
    <lineage>
        <taxon>Bacteria</taxon>
        <taxon>Pseudomonadati</taxon>
        <taxon>Pseudomonadota</taxon>
        <taxon>Gammaproteobacteria</taxon>
        <taxon>Vibrionales</taxon>
        <taxon>Vibrionaceae</taxon>
        <taxon>Vibrio</taxon>
    </lineage>
</organism>
<accession>A0AB39HBD4</accession>
<protein>
    <submittedName>
        <fullName evidence="3">BON domain-containing protein</fullName>
    </submittedName>
</protein>
<gene>
    <name evidence="3" type="ORF">AB0763_06960</name>
</gene>
<evidence type="ECO:0000313" key="3">
    <source>
        <dbReference type="EMBL" id="XDK23980.1"/>
    </source>
</evidence>